<dbReference type="SUPFAM" id="SSF55729">
    <property type="entry name" value="Acyl-CoA N-acyltransferases (Nat)"/>
    <property type="match status" value="1"/>
</dbReference>
<feature type="region of interest" description="Disordered" evidence="1">
    <location>
        <begin position="344"/>
        <end position="498"/>
    </location>
</feature>
<dbReference type="InterPro" id="IPR000182">
    <property type="entry name" value="GNAT_dom"/>
</dbReference>
<evidence type="ECO:0000313" key="3">
    <source>
        <dbReference type="EMBL" id="RYO74060.1"/>
    </source>
</evidence>
<dbReference type="Pfam" id="PF00583">
    <property type="entry name" value="Acetyltransf_1"/>
    <property type="match status" value="1"/>
</dbReference>
<gene>
    <name evidence="3" type="ORF">DL764_010983</name>
</gene>
<feature type="compositionally biased region" description="Low complexity" evidence="1">
    <location>
        <begin position="149"/>
        <end position="162"/>
    </location>
</feature>
<dbReference type="Proteomes" id="UP000293360">
    <property type="component" value="Unassembled WGS sequence"/>
</dbReference>
<organism evidence="3 4">
    <name type="scientific">Monosporascus ibericus</name>
    <dbReference type="NCBI Taxonomy" id="155417"/>
    <lineage>
        <taxon>Eukaryota</taxon>
        <taxon>Fungi</taxon>
        <taxon>Dikarya</taxon>
        <taxon>Ascomycota</taxon>
        <taxon>Pezizomycotina</taxon>
        <taxon>Sordariomycetes</taxon>
        <taxon>Xylariomycetidae</taxon>
        <taxon>Xylariales</taxon>
        <taxon>Xylariales incertae sedis</taxon>
        <taxon>Monosporascus</taxon>
    </lineage>
</organism>
<proteinExistence type="predicted"/>
<dbReference type="CDD" id="cd04301">
    <property type="entry name" value="NAT_SF"/>
    <property type="match status" value="1"/>
</dbReference>
<keyword evidence="4" id="KW-1185">Reference proteome</keyword>
<feature type="region of interest" description="Disordered" evidence="1">
    <location>
        <begin position="514"/>
        <end position="554"/>
    </location>
</feature>
<dbReference type="EMBL" id="QJNU01001595">
    <property type="protein sequence ID" value="RYO74060.1"/>
    <property type="molecule type" value="Genomic_DNA"/>
</dbReference>
<feature type="compositionally biased region" description="Basic and acidic residues" evidence="1">
    <location>
        <begin position="353"/>
        <end position="367"/>
    </location>
</feature>
<feature type="region of interest" description="Disordered" evidence="1">
    <location>
        <begin position="584"/>
        <end position="611"/>
    </location>
</feature>
<feature type="domain" description="N-acetyltransferase" evidence="2">
    <location>
        <begin position="648"/>
        <end position="792"/>
    </location>
</feature>
<evidence type="ECO:0000259" key="2">
    <source>
        <dbReference type="PROSITE" id="PS51186"/>
    </source>
</evidence>
<comment type="caution">
    <text evidence="3">The sequence shown here is derived from an EMBL/GenBank/DDBJ whole genome shotgun (WGS) entry which is preliminary data.</text>
</comment>
<accession>A0A4Q4STK8</accession>
<evidence type="ECO:0000256" key="1">
    <source>
        <dbReference type="SAM" id="MobiDB-lite"/>
    </source>
</evidence>
<name>A0A4Q4STK8_9PEZI</name>
<dbReference type="AlphaFoldDB" id="A0A4Q4STK8"/>
<feature type="compositionally biased region" description="Low complexity" evidence="1">
    <location>
        <begin position="525"/>
        <end position="552"/>
    </location>
</feature>
<protein>
    <recommendedName>
        <fullName evidence="2">N-acetyltransferase domain-containing protein</fullName>
    </recommendedName>
</protein>
<dbReference type="InterPro" id="IPR016181">
    <property type="entry name" value="Acyl_CoA_acyltransferase"/>
</dbReference>
<feature type="region of interest" description="Disordered" evidence="1">
    <location>
        <begin position="145"/>
        <end position="180"/>
    </location>
</feature>
<dbReference type="GO" id="GO:0016747">
    <property type="term" value="F:acyltransferase activity, transferring groups other than amino-acyl groups"/>
    <property type="evidence" value="ECO:0007669"/>
    <property type="project" value="InterPro"/>
</dbReference>
<sequence length="806" mass="89204">MSLDHYIVSPEGVLGHRQKAGDIPTSCVDSFVIDAAGRVTDITRSSNTTNTTATKSSLLIPVLEVSGQDGLREWAASPAALFGPITPTNSNAELTEGFSRDKLHELYVANEAELTKHVSKAAGATVHVWGRDHWSMHWYEAPATDPLLSSSSSSSSPSCPSSSRPPRPPSGSRGTDNGASSHSLVQYAAVPPSHAATAVDVVISHFGARRVNWVVGPGDDHDQRQLEIALRDRGLRIEDWQPIMVAELSCDPCRAPEEPSPEVAERIADYEWQLRILEQENRDRLHLARRRLRSDGHGSGVMYAGADVPGMLERSLSPGQPALEDYNMALMLLEQQNKQRLIMARQEQEERENEERVETAAAQRKEPLQSPLYQRFTLELDEMRQPQPQPQQEQVLARRERHPPGRIQKRLQWQDEQLSKAKTASAAVRPQQRSEGAGHSAEEAEDRRGSVPSREQYARIMKAQSELQRQRRQRREKDRDEAGTRWHPPVLEPGARGCHRAGWLDRTLEWGANHEASTGKPTDHPQQQQQQQQQQQPPHQPAQRRQPQQQPREPVVMVHTGVGTFQSVRKGDDEGDADSSEFEFFDAEEQQNGSSSPTKPRRDTNDDTAPMWRDTRTQYLDGGGVVLLSLLASAAGAGAWVRAWAHEAHGDDGAADVAHWTDVYGALMSSLPPSQFLMYVARDPSREGNGIGDDVIGTGYIHLHAGVVAIHGITVRPEYRGRGIGAALTRYGMRIGREGGAKTAMVTATRSGARVFDPLGFRHFGWVKLYAWRPNAEGAAAARARLLKADAEDDGWDWVSGAPPEC</sequence>
<evidence type="ECO:0000313" key="4">
    <source>
        <dbReference type="Proteomes" id="UP000293360"/>
    </source>
</evidence>
<feature type="compositionally biased region" description="Basic and acidic residues" evidence="1">
    <location>
        <begin position="475"/>
        <end position="484"/>
    </location>
</feature>
<dbReference type="Gene3D" id="3.40.630.30">
    <property type="match status" value="1"/>
</dbReference>
<reference evidence="3 4" key="1">
    <citation type="submission" date="2018-06" db="EMBL/GenBank/DDBJ databases">
        <title>Complete Genomes of Monosporascus.</title>
        <authorList>
            <person name="Robinson A.J."/>
            <person name="Natvig D.O."/>
        </authorList>
    </citation>
    <scope>NUCLEOTIDE SEQUENCE [LARGE SCALE GENOMIC DNA]</scope>
    <source>
        <strain evidence="3 4">CBS 110550</strain>
    </source>
</reference>
<dbReference type="OrthoDB" id="4759159at2759"/>
<feature type="compositionally biased region" description="Basic and acidic residues" evidence="1">
    <location>
        <begin position="440"/>
        <end position="449"/>
    </location>
</feature>
<dbReference type="PROSITE" id="PS51186">
    <property type="entry name" value="GNAT"/>
    <property type="match status" value="1"/>
</dbReference>